<accession>A0A1V9XDA3</accession>
<dbReference type="OrthoDB" id="10632940at2759"/>
<dbReference type="EMBL" id="MNPL01014721">
    <property type="protein sequence ID" value="OQR71381.1"/>
    <property type="molecule type" value="Genomic_DNA"/>
</dbReference>
<protein>
    <submittedName>
        <fullName evidence="1">Uncharacterized protein</fullName>
    </submittedName>
</protein>
<proteinExistence type="predicted"/>
<dbReference type="Proteomes" id="UP000192247">
    <property type="component" value="Unassembled WGS sequence"/>
</dbReference>
<dbReference type="InParanoid" id="A0A1V9XDA3"/>
<reference evidence="1 2" key="1">
    <citation type="journal article" date="2017" name="Gigascience">
        <title>Draft genome of the honey bee ectoparasitic mite, Tropilaelaps mercedesae, is shaped by the parasitic life history.</title>
        <authorList>
            <person name="Dong X."/>
            <person name="Armstrong S.D."/>
            <person name="Xia D."/>
            <person name="Makepeace B.L."/>
            <person name="Darby A.C."/>
            <person name="Kadowaki T."/>
        </authorList>
    </citation>
    <scope>NUCLEOTIDE SEQUENCE [LARGE SCALE GENOMIC DNA]</scope>
    <source>
        <strain evidence="1">Wuxi-XJTLU</strain>
    </source>
</reference>
<evidence type="ECO:0000313" key="2">
    <source>
        <dbReference type="Proteomes" id="UP000192247"/>
    </source>
</evidence>
<comment type="caution">
    <text evidence="1">The sequence shown here is derived from an EMBL/GenBank/DDBJ whole genome shotgun (WGS) entry which is preliminary data.</text>
</comment>
<evidence type="ECO:0000313" key="1">
    <source>
        <dbReference type="EMBL" id="OQR71381.1"/>
    </source>
</evidence>
<dbReference type="AlphaFoldDB" id="A0A1V9XDA3"/>
<keyword evidence="2" id="KW-1185">Reference proteome</keyword>
<name>A0A1V9XDA3_9ACAR</name>
<organism evidence="1 2">
    <name type="scientific">Tropilaelaps mercedesae</name>
    <dbReference type="NCBI Taxonomy" id="418985"/>
    <lineage>
        <taxon>Eukaryota</taxon>
        <taxon>Metazoa</taxon>
        <taxon>Ecdysozoa</taxon>
        <taxon>Arthropoda</taxon>
        <taxon>Chelicerata</taxon>
        <taxon>Arachnida</taxon>
        <taxon>Acari</taxon>
        <taxon>Parasitiformes</taxon>
        <taxon>Mesostigmata</taxon>
        <taxon>Gamasina</taxon>
        <taxon>Dermanyssoidea</taxon>
        <taxon>Laelapidae</taxon>
        <taxon>Tropilaelaps</taxon>
    </lineage>
</organism>
<sequence>MDIGMAKESEDEQEEYLYQDIYEEIRQHKDSSGKDQRDEELPDIVTSAYASEEQVQHFIVVRRGRVNRCASDMGTCLRTHIGRAGRFVGPVEKSDSSQEIENF</sequence>
<gene>
    <name evidence="1" type="ORF">BIW11_11035</name>
</gene>